<keyword evidence="2" id="KW-1185">Reference proteome</keyword>
<evidence type="ECO:0000313" key="2">
    <source>
        <dbReference type="Proteomes" id="UP000199297"/>
    </source>
</evidence>
<dbReference type="RefSeq" id="WP_085285827.1">
    <property type="nucleotide sequence ID" value="NZ_FOBI01000017.1"/>
</dbReference>
<proteinExistence type="predicted"/>
<dbReference type="EMBL" id="FOBI01000017">
    <property type="protein sequence ID" value="SEL67930.1"/>
    <property type="molecule type" value="Genomic_DNA"/>
</dbReference>
<sequence>MQTLKSTRSWSALLTYCLVTFYIGSSTSLAKEYIIGVENIDYFPLYNFSPQALEQKSFTQELLTTFFSQQGYSFKFIALPLKRFDKWYLEDAIDFKFPDNRRWRSAQTSKLDINYSQPVLHLMAGSYVLKKKSKFTSPRTKTPWHNLRLFSNALV</sequence>
<dbReference type="OrthoDB" id="5416480at2"/>
<organism evidence="1 2">
    <name type="scientific">Colwellia chukchiensis</name>
    <dbReference type="NCBI Taxonomy" id="641665"/>
    <lineage>
        <taxon>Bacteria</taxon>
        <taxon>Pseudomonadati</taxon>
        <taxon>Pseudomonadota</taxon>
        <taxon>Gammaproteobacteria</taxon>
        <taxon>Alteromonadales</taxon>
        <taxon>Colwelliaceae</taxon>
        <taxon>Colwellia</taxon>
    </lineage>
</organism>
<dbReference type="Proteomes" id="UP000199297">
    <property type="component" value="Unassembled WGS sequence"/>
</dbReference>
<name>A0A1H7S5M0_9GAMM</name>
<dbReference type="AlphaFoldDB" id="A0A1H7S5M0"/>
<evidence type="ECO:0000313" key="1">
    <source>
        <dbReference type="EMBL" id="SEL67930.1"/>
    </source>
</evidence>
<accession>A0A1H7S5M0</accession>
<reference evidence="2" key="1">
    <citation type="submission" date="2016-10" db="EMBL/GenBank/DDBJ databases">
        <authorList>
            <person name="Varghese N."/>
            <person name="Submissions S."/>
        </authorList>
    </citation>
    <scope>NUCLEOTIDE SEQUENCE [LARGE SCALE GENOMIC DNA]</scope>
    <source>
        <strain evidence="2">CGMCC 1.9127</strain>
    </source>
</reference>
<protein>
    <submittedName>
        <fullName evidence="1">Uncharacterized protein</fullName>
    </submittedName>
</protein>
<gene>
    <name evidence="1" type="ORF">SAMN05216262_11742</name>
</gene>
<dbReference type="STRING" id="641665.GCA_002104455_01521"/>